<accession>A0A7W8EQJ4</accession>
<feature type="signal peptide" evidence="1">
    <location>
        <begin position="1"/>
        <end position="29"/>
    </location>
</feature>
<proteinExistence type="predicted"/>
<evidence type="ECO:0000256" key="1">
    <source>
        <dbReference type="SAM" id="SignalP"/>
    </source>
</evidence>
<name>A0A7W8EQJ4_9HYPH</name>
<dbReference type="AlphaFoldDB" id="A0A7W8EQJ4"/>
<evidence type="ECO:0000313" key="3">
    <source>
        <dbReference type="Proteomes" id="UP000531231"/>
    </source>
</evidence>
<evidence type="ECO:0008006" key="4">
    <source>
        <dbReference type="Google" id="ProtNLM"/>
    </source>
</evidence>
<organism evidence="2 3">
    <name type="scientific">Pseudochrobactrum saccharolyticum</name>
    <dbReference type="NCBI Taxonomy" id="354352"/>
    <lineage>
        <taxon>Bacteria</taxon>
        <taxon>Pseudomonadati</taxon>
        <taxon>Pseudomonadota</taxon>
        <taxon>Alphaproteobacteria</taxon>
        <taxon>Hyphomicrobiales</taxon>
        <taxon>Brucellaceae</taxon>
        <taxon>Pseudochrobactrum</taxon>
    </lineage>
</organism>
<keyword evidence="1" id="KW-0732">Signal</keyword>
<comment type="caution">
    <text evidence="2">The sequence shown here is derived from an EMBL/GenBank/DDBJ whole genome shotgun (WGS) entry which is preliminary data.</text>
</comment>
<dbReference type="RefSeq" id="WP_151159824.1">
    <property type="nucleotide sequence ID" value="NZ_JACHIL010000004.1"/>
</dbReference>
<protein>
    <recommendedName>
        <fullName evidence="4">Antifreeze protein</fullName>
    </recommendedName>
</protein>
<evidence type="ECO:0000313" key="2">
    <source>
        <dbReference type="EMBL" id="MBB5091966.1"/>
    </source>
</evidence>
<keyword evidence="3" id="KW-1185">Reference proteome</keyword>
<dbReference type="Proteomes" id="UP000531231">
    <property type="component" value="Unassembled WGS sequence"/>
</dbReference>
<feature type="chain" id="PRO_5031380575" description="Antifreeze protein" evidence="1">
    <location>
        <begin position="30"/>
        <end position="121"/>
    </location>
</feature>
<dbReference type="EMBL" id="JACHIL010000004">
    <property type="protein sequence ID" value="MBB5091966.1"/>
    <property type="molecule type" value="Genomic_DNA"/>
</dbReference>
<sequence>MSGFSMKAAIVSGLIGLAGVFSAGASAQAASPAVSLTISGVAATGAPVVQVNHRHGHYNRPQYRPNRYACTPRNAVSKASRMGIRGMRVHSNRSTIRVSGYRHGRPVSVLFGKARGCPILR</sequence>
<gene>
    <name evidence="2" type="ORF">HNQ68_002511</name>
</gene>
<reference evidence="2 3" key="1">
    <citation type="submission" date="2020-08" db="EMBL/GenBank/DDBJ databases">
        <title>Genomic Encyclopedia of Type Strains, Phase IV (KMG-IV): sequencing the most valuable type-strain genomes for metagenomic binning, comparative biology and taxonomic classification.</title>
        <authorList>
            <person name="Goeker M."/>
        </authorList>
    </citation>
    <scope>NUCLEOTIDE SEQUENCE [LARGE SCALE GENOMIC DNA]</scope>
    <source>
        <strain evidence="2 3">DSM 25620</strain>
    </source>
</reference>